<accession>A0A081NCN5</accession>
<evidence type="ECO:0000256" key="1">
    <source>
        <dbReference type="SAM" id="MobiDB-lite"/>
    </source>
</evidence>
<dbReference type="STRING" id="1137799.GZ78_23540"/>
<dbReference type="RefSeq" id="WP_034840839.1">
    <property type="nucleotide sequence ID" value="NZ_JOKH01000006.1"/>
</dbReference>
<dbReference type="EMBL" id="JOKH01000006">
    <property type="protein sequence ID" value="KEQ16208.1"/>
    <property type="molecule type" value="Genomic_DNA"/>
</dbReference>
<sequence>MNINGRPTTPVNRHSVQNVAAAHRELTSNVRRSSLIGGVSPQGSQNLSLSDPPSRVFNLSKNIVFGNNQIHFEKGSNLSDKATVAAGQARHLIGKASSLTLLGMKISKYQKTAESTYKIPNEGFSRSFTAFSAINIAAQGLMFIKSAGETVYNAVRDIGAHSSRKESQALLEDYDPEKRSFKSGANHQERHERLQTLVGKKGSDLSRSKGQVVLDRLTQVAGLSEQATDTTHSAMLLAESSSKIAARAVPGLGIALSAINTVYSAIRTGSQVSALNNLAKAKSATQDPLLKALADHIKQERTFTARKHLVNTTVNLAMTGVGIGLTASGVGAPAAFIGAGVAAGAVSIGSTALTAWHGRKLAKAREKSDLLMQSGRSMESMAKENIGVAEKAFLSRLRSGDGEELKEAVVFLRRFGLTENTIKKLQLAPEQTALKTLKKVLYQDKVKYKGLQLKQTAKTLAHVVGLTALAKRIKSGTLWLMAKLKPQGQTSVVQSPGSSLADPPVNQPDSRRKRAYAFMDRSQPYPSLSEYQRQRMTV</sequence>
<feature type="region of interest" description="Disordered" evidence="1">
    <location>
        <begin position="32"/>
        <end position="51"/>
    </location>
</feature>
<gene>
    <name evidence="2" type="ORF">GZ78_23540</name>
</gene>
<feature type="region of interest" description="Disordered" evidence="1">
    <location>
        <begin position="490"/>
        <end position="513"/>
    </location>
</feature>
<comment type="caution">
    <text evidence="2">The sequence shown here is derived from an EMBL/GenBank/DDBJ whole genome shotgun (WGS) entry which is preliminary data.</text>
</comment>
<dbReference type="AlphaFoldDB" id="A0A081NCN5"/>
<evidence type="ECO:0000313" key="2">
    <source>
        <dbReference type="EMBL" id="KEQ16208.1"/>
    </source>
</evidence>
<protein>
    <submittedName>
        <fullName evidence="2">Uncharacterized protein</fullName>
    </submittedName>
</protein>
<organism evidence="2 3">
    <name type="scientific">Endozoicomonas numazuensis</name>
    <dbReference type="NCBI Taxonomy" id="1137799"/>
    <lineage>
        <taxon>Bacteria</taxon>
        <taxon>Pseudomonadati</taxon>
        <taxon>Pseudomonadota</taxon>
        <taxon>Gammaproteobacteria</taxon>
        <taxon>Oceanospirillales</taxon>
        <taxon>Endozoicomonadaceae</taxon>
        <taxon>Endozoicomonas</taxon>
    </lineage>
</organism>
<evidence type="ECO:0000313" key="3">
    <source>
        <dbReference type="Proteomes" id="UP000028073"/>
    </source>
</evidence>
<keyword evidence="3" id="KW-1185">Reference proteome</keyword>
<feature type="compositionally biased region" description="Polar residues" evidence="1">
    <location>
        <begin position="41"/>
        <end position="51"/>
    </location>
</feature>
<dbReference type="Proteomes" id="UP000028073">
    <property type="component" value="Unassembled WGS sequence"/>
</dbReference>
<name>A0A081NCN5_9GAMM</name>
<reference evidence="2 3" key="1">
    <citation type="submission" date="2014-06" db="EMBL/GenBank/DDBJ databases">
        <title>Whole Genome Sequences of Three Symbiotic Endozoicomonas Bacteria.</title>
        <authorList>
            <person name="Neave M.J."/>
            <person name="Apprill A."/>
            <person name="Voolstra C.R."/>
        </authorList>
    </citation>
    <scope>NUCLEOTIDE SEQUENCE [LARGE SCALE GENOMIC DNA]</scope>
    <source>
        <strain evidence="2 3">DSM 25634</strain>
    </source>
</reference>
<proteinExistence type="predicted"/>
<dbReference type="OrthoDB" id="6190159at2"/>